<dbReference type="InterPro" id="IPR039426">
    <property type="entry name" value="TonB-dep_rcpt-like"/>
</dbReference>
<dbReference type="Pfam" id="PF13715">
    <property type="entry name" value="CarbopepD_reg_2"/>
    <property type="match status" value="1"/>
</dbReference>
<evidence type="ECO:0000256" key="8">
    <source>
        <dbReference type="ARBA" id="ARBA00023004"/>
    </source>
</evidence>
<sequence>MNSLLCSKKFYFTFLFLFSSAILFAQTGTIRGTVKTSDGKPAEFVTIGLQGTSKGTVVNQKGNYSLNKVTTGTYTLTASFIGLVPQSKQVEVKAGETATVDFMLSENNEQLQEVLVKGSKGSKFTRQSSTTVAKMPLSNLENPQVYTAVTKELIQQQQITMYSDIIKNVPGVSLQLPNNANGPGGTVASRGFSSAATLRNGVPAMAAGLIDPSNIETLEAIKGPSGTLFGGPLSSFGGLFNRVTKRPFDNLGGTISYSAGNYGLSRLTADVNTPLNEDKTLLFRVNAAKHYEGSFQDAGFSNYTFVAPALTYKLDDKTTLYVDGEYMSGKYNSFYRLFVDASNATGVHSIKDLDFDFNRRFVLDDIVTETNNGGIYGQLDRQLSSQWKSQTNFSYYAINSTGPSAYMSMGLGNKTLVRNVSMTEYARNAMTDVQQNFNGDFKTGGLRNRLLIGLDYYHVEARASTASGVFDVPPLDAVNPGANYNKMTRAALTAFFAGSTFNKTSSEQNIYSTYVQDVLSLTDRLSVLAAIRLDRFSSMGTFNLTTRATAGKYAQTAYSPKFGLVYQVIQDKVSLFGNYMNGFQNVAPVTQPDQSISVFQPQKAYQLEGGVKFSAMDGKLAGTVSYYDIKVSNIVRQDPDHAGFSIQNGSQLSKGIEADVNFNPFQGFNLIAGYAYNDSKYTLSAPSVDGLRPPSAGPKNLVNTWASYRLTNGDLKGLGLGFGGNYASENITALSTTSSFILPSYTILNASVSYDKPKYRLGLKVNNLTSKKYFIGWGTTIPQLPRTFIAEFALKFGSIK</sequence>
<feature type="domain" description="TonB-dependent receptor-like beta-barrel" evidence="17">
    <location>
        <begin position="314"/>
        <end position="768"/>
    </location>
</feature>
<evidence type="ECO:0000256" key="14">
    <source>
        <dbReference type="PROSITE-ProRule" id="PRU01360"/>
    </source>
</evidence>
<dbReference type="InterPro" id="IPR036942">
    <property type="entry name" value="Beta-barrel_TonB_sf"/>
</dbReference>
<evidence type="ECO:0000256" key="12">
    <source>
        <dbReference type="ARBA" id="ARBA00023170"/>
    </source>
</evidence>
<dbReference type="InterPro" id="IPR012910">
    <property type="entry name" value="Plug_dom"/>
</dbReference>
<protein>
    <submittedName>
        <fullName evidence="19">TonB-dependent receptor</fullName>
    </submittedName>
</protein>
<keyword evidence="5" id="KW-0410">Iron transport</keyword>
<proteinExistence type="inferred from homology"/>
<organism evidence="19 20">
    <name type="scientific">Mucilaginibacter dorajii</name>
    <dbReference type="NCBI Taxonomy" id="692994"/>
    <lineage>
        <taxon>Bacteria</taxon>
        <taxon>Pseudomonadati</taxon>
        <taxon>Bacteroidota</taxon>
        <taxon>Sphingobacteriia</taxon>
        <taxon>Sphingobacteriales</taxon>
        <taxon>Sphingobacteriaceae</taxon>
        <taxon>Mucilaginibacter</taxon>
    </lineage>
</organism>
<keyword evidence="4 14" id="KW-1134">Transmembrane beta strand</keyword>
<dbReference type="Gene3D" id="2.60.40.1120">
    <property type="entry name" value="Carboxypeptidase-like, regulatory domain"/>
    <property type="match status" value="1"/>
</dbReference>
<dbReference type="PANTHER" id="PTHR32552:SF68">
    <property type="entry name" value="FERRICHROME OUTER MEMBRANE TRANSPORTER_PHAGE RECEPTOR"/>
    <property type="match status" value="1"/>
</dbReference>
<feature type="signal peptide" evidence="16">
    <location>
        <begin position="1"/>
        <end position="25"/>
    </location>
</feature>
<evidence type="ECO:0000256" key="3">
    <source>
        <dbReference type="ARBA" id="ARBA00022448"/>
    </source>
</evidence>
<keyword evidence="12 19" id="KW-0675">Receptor</keyword>
<keyword evidence="20" id="KW-1185">Reference proteome</keyword>
<gene>
    <name evidence="19" type="ORF">GCM10022210_50200</name>
</gene>
<keyword evidence="11 14" id="KW-0472">Membrane</keyword>
<evidence type="ECO:0000256" key="13">
    <source>
        <dbReference type="ARBA" id="ARBA00023237"/>
    </source>
</evidence>
<dbReference type="CDD" id="cd01347">
    <property type="entry name" value="ligand_gated_channel"/>
    <property type="match status" value="1"/>
</dbReference>
<keyword evidence="10 15" id="KW-0798">TonB box</keyword>
<dbReference type="InterPro" id="IPR013784">
    <property type="entry name" value="Carb-bd-like_fold"/>
</dbReference>
<evidence type="ECO:0000259" key="17">
    <source>
        <dbReference type="Pfam" id="PF00593"/>
    </source>
</evidence>
<evidence type="ECO:0000256" key="7">
    <source>
        <dbReference type="ARBA" id="ARBA00022729"/>
    </source>
</evidence>
<accession>A0ABP7QZZ6</accession>
<feature type="chain" id="PRO_5045120706" evidence="16">
    <location>
        <begin position="26"/>
        <end position="800"/>
    </location>
</feature>
<dbReference type="Gene3D" id="2.40.170.20">
    <property type="entry name" value="TonB-dependent receptor, beta-barrel domain"/>
    <property type="match status" value="1"/>
</dbReference>
<dbReference type="Gene3D" id="2.170.130.10">
    <property type="entry name" value="TonB-dependent receptor, plug domain"/>
    <property type="match status" value="1"/>
</dbReference>
<keyword evidence="7 16" id="KW-0732">Signal</keyword>
<evidence type="ECO:0000256" key="9">
    <source>
        <dbReference type="ARBA" id="ARBA00023065"/>
    </source>
</evidence>
<evidence type="ECO:0000256" key="16">
    <source>
        <dbReference type="SAM" id="SignalP"/>
    </source>
</evidence>
<dbReference type="InterPro" id="IPR010105">
    <property type="entry name" value="TonB_sidphr_rcpt"/>
</dbReference>
<dbReference type="Pfam" id="PF07715">
    <property type="entry name" value="Plug"/>
    <property type="match status" value="1"/>
</dbReference>
<keyword evidence="3 14" id="KW-0813">Transport</keyword>
<evidence type="ECO:0000256" key="5">
    <source>
        <dbReference type="ARBA" id="ARBA00022496"/>
    </source>
</evidence>
<evidence type="ECO:0000256" key="2">
    <source>
        <dbReference type="ARBA" id="ARBA00009810"/>
    </source>
</evidence>
<evidence type="ECO:0000256" key="11">
    <source>
        <dbReference type="ARBA" id="ARBA00023136"/>
    </source>
</evidence>
<dbReference type="SUPFAM" id="SSF49452">
    <property type="entry name" value="Starch-binding domain-like"/>
    <property type="match status" value="1"/>
</dbReference>
<evidence type="ECO:0000256" key="1">
    <source>
        <dbReference type="ARBA" id="ARBA00004571"/>
    </source>
</evidence>
<dbReference type="EMBL" id="BAAAZC010000031">
    <property type="protein sequence ID" value="GAA3990536.1"/>
    <property type="molecule type" value="Genomic_DNA"/>
</dbReference>
<dbReference type="RefSeq" id="WP_259086701.1">
    <property type="nucleotide sequence ID" value="NZ_BAAAZC010000031.1"/>
</dbReference>
<evidence type="ECO:0000256" key="4">
    <source>
        <dbReference type="ARBA" id="ARBA00022452"/>
    </source>
</evidence>
<evidence type="ECO:0000256" key="15">
    <source>
        <dbReference type="RuleBase" id="RU003357"/>
    </source>
</evidence>
<evidence type="ECO:0000313" key="19">
    <source>
        <dbReference type="EMBL" id="GAA3990536.1"/>
    </source>
</evidence>
<reference evidence="20" key="1">
    <citation type="journal article" date="2019" name="Int. J. Syst. Evol. Microbiol.">
        <title>The Global Catalogue of Microorganisms (GCM) 10K type strain sequencing project: providing services to taxonomists for standard genome sequencing and annotation.</title>
        <authorList>
            <consortium name="The Broad Institute Genomics Platform"/>
            <consortium name="The Broad Institute Genome Sequencing Center for Infectious Disease"/>
            <person name="Wu L."/>
            <person name="Ma J."/>
        </authorList>
    </citation>
    <scope>NUCLEOTIDE SEQUENCE [LARGE SCALE GENOMIC DNA]</scope>
    <source>
        <strain evidence="20">JCM 16601</strain>
    </source>
</reference>
<dbReference type="Pfam" id="PF00593">
    <property type="entry name" value="TonB_dep_Rec_b-barrel"/>
    <property type="match status" value="1"/>
</dbReference>
<dbReference type="InterPro" id="IPR000531">
    <property type="entry name" value="Beta-barrel_TonB"/>
</dbReference>
<evidence type="ECO:0000256" key="10">
    <source>
        <dbReference type="ARBA" id="ARBA00023077"/>
    </source>
</evidence>
<dbReference type="InterPro" id="IPR037066">
    <property type="entry name" value="Plug_dom_sf"/>
</dbReference>
<dbReference type="PROSITE" id="PS52016">
    <property type="entry name" value="TONB_DEPENDENT_REC_3"/>
    <property type="match status" value="1"/>
</dbReference>
<evidence type="ECO:0000256" key="6">
    <source>
        <dbReference type="ARBA" id="ARBA00022692"/>
    </source>
</evidence>
<keyword evidence="8" id="KW-0408">Iron</keyword>
<name>A0ABP7QZZ6_9SPHI</name>
<dbReference type="Proteomes" id="UP001500742">
    <property type="component" value="Unassembled WGS sequence"/>
</dbReference>
<dbReference type="PANTHER" id="PTHR32552">
    <property type="entry name" value="FERRICHROME IRON RECEPTOR-RELATED"/>
    <property type="match status" value="1"/>
</dbReference>
<comment type="subcellular location">
    <subcellularLocation>
        <location evidence="1 14">Cell outer membrane</location>
        <topology evidence="1 14">Multi-pass membrane protein</topology>
    </subcellularLocation>
</comment>
<feature type="domain" description="TonB-dependent receptor plug" evidence="18">
    <location>
        <begin position="140"/>
        <end position="231"/>
    </location>
</feature>
<keyword evidence="13 14" id="KW-0998">Cell outer membrane</keyword>
<comment type="caution">
    <text evidence="19">The sequence shown here is derived from an EMBL/GenBank/DDBJ whole genome shotgun (WGS) entry which is preliminary data.</text>
</comment>
<keyword evidence="9" id="KW-0406">Ion transport</keyword>
<dbReference type="NCBIfam" id="TIGR01783">
    <property type="entry name" value="TonB-siderophor"/>
    <property type="match status" value="1"/>
</dbReference>
<comment type="similarity">
    <text evidence="2 14 15">Belongs to the TonB-dependent receptor family.</text>
</comment>
<dbReference type="SUPFAM" id="SSF56935">
    <property type="entry name" value="Porins"/>
    <property type="match status" value="1"/>
</dbReference>
<evidence type="ECO:0000259" key="18">
    <source>
        <dbReference type="Pfam" id="PF07715"/>
    </source>
</evidence>
<evidence type="ECO:0000313" key="20">
    <source>
        <dbReference type="Proteomes" id="UP001500742"/>
    </source>
</evidence>
<keyword evidence="6 14" id="KW-0812">Transmembrane</keyword>